<evidence type="ECO:0000256" key="6">
    <source>
        <dbReference type="ARBA" id="ARBA00023316"/>
    </source>
</evidence>
<organism evidence="10 11">
    <name type="scientific">Microlunatus soli</name>
    <dbReference type="NCBI Taxonomy" id="630515"/>
    <lineage>
        <taxon>Bacteria</taxon>
        <taxon>Bacillati</taxon>
        <taxon>Actinomycetota</taxon>
        <taxon>Actinomycetes</taxon>
        <taxon>Propionibacteriales</taxon>
        <taxon>Propionibacteriaceae</taxon>
        <taxon>Microlunatus</taxon>
    </lineage>
</organism>
<dbReference type="AlphaFoldDB" id="A0A1H1QQZ3"/>
<dbReference type="Gene3D" id="2.60.40.3710">
    <property type="match status" value="1"/>
</dbReference>
<sequence length="433" mass="46067">MVRGMSRFGKPGVVRGALAATVLLTSLSMVGCGQIARGDNPLGGNGNPDSKTSSQPSAGGKQPGEKPSKPAPPPDPYKLTSNIKDEASDVKIDKILKLTASNGTLSKVKVTGSVLDHGETKKVSLDGDLTDGKTGWTASELLEPSGDYTVKVSGINSDGKKESDTSTFSTKDVSLDNQVFPSFAGTMSGTVGVATPVVLQFDLPVKDKKTFEKHLHVSSSSDQKGSWHWYNDKEVHWRPAEYWEPGTKVTATADLNSVPAGDGLYGQKSVSTSFTVGDSVITKVNLKSHIAKVYVNSKLARTMKISAGKPGDDTRSGTSVITEKRTNYTMTSEMIGLPKTGPESYRLTAAYAMRITTSGEFLHSAPWNAGYFGRQNASHGCIGMSVEDSGWLYKHAKSGSPVIVTGSKRSLDPLNGLTDWNVDFETYAEGSAL</sequence>
<feature type="active site" description="Nucleophile" evidence="7">
    <location>
        <position position="381"/>
    </location>
</feature>
<dbReference type="Gene3D" id="2.60.40.3780">
    <property type="match status" value="1"/>
</dbReference>
<name>A0A1H1QQZ3_9ACTN</name>
<dbReference type="Proteomes" id="UP000199103">
    <property type="component" value="Chromosome I"/>
</dbReference>
<keyword evidence="2" id="KW-0808">Transferase</keyword>
<evidence type="ECO:0000256" key="5">
    <source>
        <dbReference type="ARBA" id="ARBA00023315"/>
    </source>
</evidence>
<protein>
    <submittedName>
        <fullName evidence="10">Lipoprotein-anchoring transpeptidase ErfK/SrfK</fullName>
    </submittedName>
</protein>
<keyword evidence="4 7" id="KW-0573">Peptidoglycan synthesis</keyword>
<feature type="region of interest" description="Disordered" evidence="8">
    <location>
        <begin position="38"/>
        <end position="78"/>
    </location>
</feature>
<dbReference type="GO" id="GO:0018104">
    <property type="term" value="P:peptidoglycan-protein cross-linking"/>
    <property type="evidence" value="ECO:0007669"/>
    <property type="project" value="TreeGrafter"/>
</dbReference>
<dbReference type="GO" id="GO:0071972">
    <property type="term" value="F:peptidoglycan L,D-transpeptidase activity"/>
    <property type="evidence" value="ECO:0007669"/>
    <property type="project" value="TreeGrafter"/>
</dbReference>
<dbReference type="PANTHER" id="PTHR30582">
    <property type="entry name" value="L,D-TRANSPEPTIDASE"/>
    <property type="match status" value="1"/>
</dbReference>
<evidence type="ECO:0000256" key="3">
    <source>
        <dbReference type="ARBA" id="ARBA00022960"/>
    </source>
</evidence>
<keyword evidence="3 7" id="KW-0133">Cell shape</keyword>
<dbReference type="GO" id="GO:0008360">
    <property type="term" value="P:regulation of cell shape"/>
    <property type="evidence" value="ECO:0007669"/>
    <property type="project" value="UniProtKB-UniRule"/>
</dbReference>
<dbReference type="SUPFAM" id="SSF141523">
    <property type="entry name" value="L,D-transpeptidase catalytic domain-like"/>
    <property type="match status" value="1"/>
</dbReference>
<dbReference type="GO" id="GO:0071555">
    <property type="term" value="P:cell wall organization"/>
    <property type="evidence" value="ECO:0007669"/>
    <property type="project" value="UniProtKB-UniRule"/>
</dbReference>
<dbReference type="GO" id="GO:0016746">
    <property type="term" value="F:acyltransferase activity"/>
    <property type="evidence" value="ECO:0007669"/>
    <property type="project" value="UniProtKB-KW"/>
</dbReference>
<accession>A0A1H1QQZ3</accession>
<evidence type="ECO:0000313" key="11">
    <source>
        <dbReference type="Proteomes" id="UP000199103"/>
    </source>
</evidence>
<dbReference type="InterPro" id="IPR038063">
    <property type="entry name" value="Transpep_catalytic_dom"/>
</dbReference>
<evidence type="ECO:0000313" key="10">
    <source>
        <dbReference type="EMBL" id="SDS25319.1"/>
    </source>
</evidence>
<dbReference type="PANTHER" id="PTHR30582:SF2">
    <property type="entry name" value="L,D-TRANSPEPTIDASE YCIB-RELATED"/>
    <property type="match status" value="1"/>
</dbReference>
<dbReference type="GO" id="GO:0005576">
    <property type="term" value="C:extracellular region"/>
    <property type="evidence" value="ECO:0007669"/>
    <property type="project" value="TreeGrafter"/>
</dbReference>
<reference evidence="10 11" key="1">
    <citation type="submission" date="2016-10" db="EMBL/GenBank/DDBJ databases">
        <authorList>
            <person name="de Groot N.N."/>
        </authorList>
    </citation>
    <scope>NUCLEOTIDE SEQUENCE [LARGE SCALE GENOMIC DNA]</scope>
    <source>
        <strain evidence="10 11">DSM 21800</strain>
    </source>
</reference>
<dbReference type="PROSITE" id="PS51257">
    <property type="entry name" value="PROKAR_LIPOPROTEIN"/>
    <property type="match status" value="1"/>
</dbReference>
<comment type="pathway">
    <text evidence="1 7">Cell wall biogenesis; peptidoglycan biosynthesis.</text>
</comment>
<proteinExistence type="predicted"/>
<dbReference type="CDD" id="cd13432">
    <property type="entry name" value="LDT_IgD_like_2"/>
    <property type="match status" value="1"/>
</dbReference>
<dbReference type="PROSITE" id="PS52029">
    <property type="entry name" value="LD_TPASE"/>
    <property type="match status" value="1"/>
</dbReference>
<dbReference type="Gene3D" id="2.40.440.10">
    <property type="entry name" value="L,D-transpeptidase catalytic domain-like"/>
    <property type="match status" value="1"/>
</dbReference>
<dbReference type="Pfam" id="PF17964">
    <property type="entry name" value="Big_10"/>
    <property type="match status" value="1"/>
</dbReference>
<keyword evidence="5" id="KW-0012">Acyltransferase</keyword>
<dbReference type="STRING" id="630515.SAMN04489812_1341"/>
<evidence type="ECO:0000259" key="9">
    <source>
        <dbReference type="PROSITE" id="PS52029"/>
    </source>
</evidence>
<keyword evidence="10" id="KW-0449">Lipoprotein</keyword>
<gene>
    <name evidence="10" type="ORF">SAMN04489812_1341</name>
</gene>
<dbReference type="UniPathway" id="UPA00219"/>
<keyword evidence="11" id="KW-1185">Reference proteome</keyword>
<dbReference type="Pfam" id="PF03734">
    <property type="entry name" value="YkuD"/>
    <property type="match status" value="1"/>
</dbReference>
<dbReference type="InterPro" id="IPR050979">
    <property type="entry name" value="LD-transpeptidase"/>
</dbReference>
<evidence type="ECO:0000256" key="8">
    <source>
        <dbReference type="SAM" id="MobiDB-lite"/>
    </source>
</evidence>
<evidence type="ECO:0000256" key="1">
    <source>
        <dbReference type="ARBA" id="ARBA00004752"/>
    </source>
</evidence>
<dbReference type="InterPro" id="IPR005490">
    <property type="entry name" value="LD_TPept_cat_dom"/>
</dbReference>
<dbReference type="InterPro" id="IPR041280">
    <property type="entry name" value="Big_10"/>
</dbReference>
<feature type="active site" description="Proton donor/acceptor" evidence="7">
    <location>
        <position position="363"/>
    </location>
</feature>
<dbReference type="EMBL" id="LT629772">
    <property type="protein sequence ID" value="SDS25319.1"/>
    <property type="molecule type" value="Genomic_DNA"/>
</dbReference>
<keyword evidence="6 7" id="KW-0961">Cell wall biogenesis/degradation</keyword>
<evidence type="ECO:0000256" key="4">
    <source>
        <dbReference type="ARBA" id="ARBA00022984"/>
    </source>
</evidence>
<dbReference type="CDD" id="cd16913">
    <property type="entry name" value="YkuD_like"/>
    <property type="match status" value="1"/>
</dbReference>
<evidence type="ECO:0000256" key="7">
    <source>
        <dbReference type="PROSITE-ProRule" id="PRU01373"/>
    </source>
</evidence>
<evidence type="ECO:0000256" key="2">
    <source>
        <dbReference type="ARBA" id="ARBA00022679"/>
    </source>
</evidence>
<feature type="domain" description="L,D-TPase catalytic" evidence="9">
    <location>
        <begin position="280"/>
        <end position="405"/>
    </location>
</feature>